<protein>
    <submittedName>
        <fullName evidence="3">O-acetyl-ADP-ribose deacetylase (Regulator of RNase III)</fullName>
    </submittedName>
</protein>
<evidence type="ECO:0000256" key="1">
    <source>
        <dbReference type="ARBA" id="ARBA00035885"/>
    </source>
</evidence>
<proteinExistence type="predicted"/>
<feature type="domain" description="Macro" evidence="2">
    <location>
        <begin position="1"/>
        <end position="165"/>
    </location>
</feature>
<dbReference type="Pfam" id="PF01661">
    <property type="entry name" value="Macro"/>
    <property type="match status" value="1"/>
</dbReference>
<dbReference type="InterPro" id="IPR050892">
    <property type="entry name" value="ADP-ribose_metab_enzymes"/>
</dbReference>
<evidence type="ECO:0000259" key="2">
    <source>
        <dbReference type="PROSITE" id="PS51154"/>
    </source>
</evidence>
<dbReference type="CDD" id="cd02901">
    <property type="entry name" value="Macro_Poa1p-like"/>
    <property type="match status" value="1"/>
</dbReference>
<evidence type="ECO:0000313" key="3">
    <source>
        <dbReference type="EMBL" id="MDQ0394970.1"/>
    </source>
</evidence>
<dbReference type="Proteomes" id="UP001237448">
    <property type="component" value="Unassembled WGS sequence"/>
</dbReference>
<dbReference type="EMBL" id="JAUSVK010000001">
    <property type="protein sequence ID" value="MDQ0394970.1"/>
    <property type="molecule type" value="Genomic_DNA"/>
</dbReference>
<dbReference type="InterPro" id="IPR002589">
    <property type="entry name" value="Macro_dom"/>
</dbReference>
<keyword evidence="4" id="KW-1185">Reference proteome</keyword>
<dbReference type="PANTHER" id="PTHR12521:SF0">
    <property type="entry name" value="ADP-RIBOSE GLYCOHYDROLASE OARD1"/>
    <property type="match status" value="1"/>
</dbReference>
<comment type="caution">
    <text evidence="3">The sequence shown here is derived from an EMBL/GenBank/DDBJ whole genome shotgun (WGS) entry which is preliminary data.</text>
</comment>
<dbReference type="SUPFAM" id="SSF52949">
    <property type="entry name" value="Macro domain-like"/>
    <property type="match status" value="1"/>
</dbReference>
<accession>A0ABU0FK36</accession>
<gene>
    <name evidence="3" type="ORF">J3R73_004762</name>
</gene>
<sequence>MAMIEFTTGDILRADAEALVNTVNCVGVMGRGIALQFKNAFPANFRAYEAACVREEVQPGRMFVFETRTLGNPKLIINFPTKRHWKGKSRMEDIDSGLKALVEEIRNRGIRSIAIPPLGSGLGGLNWAEVRPRIEAALRGFNDLHAVIFEPSSVPVATKSREVPNMTPGRAALVVLMNRYLGGLMDPFVTLIEVQKLMYFMQEAGEPLRLNYVKHHYGPYADNLRHVLTKIEGHLVSGYHDGGDAPDKQLELVPGAVRDAEAFLAEDSDTRGRFDRVGRLVEGFETPFGLELLATVHWVATRENATDPEDAAAKVYAWNERKKRFSPRQIGIAFETLRMNGWLAAA</sequence>
<organism evidence="3 4">
    <name type="scientific">Labrys monachus</name>
    <dbReference type="NCBI Taxonomy" id="217067"/>
    <lineage>
        <taxon>Bacteria</taxon>
        <taxon>Pseudomonadati</taxon>
        <taxon>Pseudomonadota</taxon>
        <taxon>Alphaproteobacteria</taxon>
        <taxon>Hyphomicrobiales</taxon>
        <taxon>Xanthobacteraceae</taxon>
        <taxon>Labrys</taxon>
    </lineage>
</organism>
<dbReference type="SMART" id="SM00506">
    <property type="entry name" value="A1pp"/>
    <property type="match status" value="1"/>
</dbReference>
<dbReference type="RefSeq" id="WP_307433036.1">
    <property type="nucleotide sequence ID" value="NZ_JAUSVK010000001.1"/>
</dbReference>
<dbReference type="PANTHER" id="PTHR12521">
    <property type="entry name" value="PROTEIN C6ORF130"/>
    <property type="match status" value="1"/>
</dbReference>
<dbReference type="PROSITE" id="PS51154">
    <property type="entry name" value="MACRO"/>
    <property type="match status" value="1"/>
</dbReference>
<name>A0ABU0FK36_9HYPH</name>
<dbReference type="InterPro" id="IPR043472">
    <property type="entry name" value="Macro_dom-like"/>
</dbReference>
<dbReference type="Gene3D" id="3.40.220.10">
    <property type="entry name" value="Leucine Aminopeptidase, subunit E, domain 1"/>
    <property type="match status" value="1"/>
</dbReference>
<comment type="catalytic activity">
    <reaction evidence="1">
        <text>an N-(ADP-alpha-D-ribosyl)-thymidine in DNA + H2O = a thymidine in DNA + ADP-D-ribose</text>
        <dbReference type="Rhea" id="RHEA:71655"/>
        <dbReference type="Rhea" id="RHEA-COMP:13556"/>
        <dbReference type="Rhea" id="RHEA-COMP:18051"/>
        <dbReference type="ChEBI" id="CHEBI:15377"/>
        <dbReference type="ChEBI" id="CHEBI:57967"/>
        <dbReference type="ChEBI" id="CHEBI:137386"/>
        <dbReference type="ChEBI" id="CHEBI:191199"/>
    </reaction>
    <physiologicalReaction direction="left-to-right" evidence="1">
        <dbReference type="Rhea" id="RHEA:71656"/>
    </physiologicalReaction>
</comment>
<evidence type="ECO:0000313" key="4">
    <source>
        <dbReference type="Proteomes" id="UP001237448"/>
    </source>
</evidence>
<reference evidence="3 4" key="1">
    <citation type="submission" date="2023-07" db="EMBL/GenBank/DDBJ databases">
        <title>Genomic Encyclopedia of Type Strains, Phase IV (KMG-IV): sequencing the most valuable type-strain genomes for metagenomic binning, comparative biology and taxonomic classification.</title>
        <authorList>
            <person name="Goeker M."/>
        </authorList>
    </citation>
    <scope>NUCLEOTIDE SEQUENCE [LARGE SCALE GENOMIC DNA]</scope>
    <source>
        <strain evidence="3 4">DSM 5896</strain>
    </source>
</reference>